<evidence type="ECO:0000256" key="1">
    <source>
        <dbReference type="SAM" id="MobiDB-lite"/>
    </source>
</evidence>
<evidence type="ECO:0008006" key="4">
    <source>
        <dbReference type="Google" id="ProtNLM"/>
    </source>
</evidence>
<name>A0ABV6T8K2_9RHOB</name>
<accession>A0ABV6T8K2</accession>
<feature type="region of interest" description="Disordered" evidence="1">
    <location>
        <begin position="1"/>
        <end position="34"/>
    </location>
</feature>
<dbReference type="RefSeq" id="WP_394321708.1">
    <property type="nucleotide sequence ID" value="NZ_JBHMQU010000110.1"/>
</dbReference>
<comment type="caution">
    <text evidence="2">The sequence shown here is derived from an EMBL/GenBank/DDBJ whole genome shotgun (WGS) entry which is preliminary data.</text>
</comment>
<evidence type="ECO:0000313" key="2">
    <source>
        <dbReference type="EMBL" id="MFC0813585.1"/>
    </source>
</evidence>
<evidence type="ECO:0000313" key="3">
    <source>
        <dbReference type="Proteomes" id="UP001589920"/>
    </source>
</evidence>
<gene>
    <name evidence="2" type="ORF">ACFHYO_15940</name>
</gene>
<reference evidence="2 3" key="1">
    <citation type="submission" date="2024-09" db="EMBL/GenBank/DDBJ databases">
        <authorList>
            <person name="Sun Q."/>
            <person name="Mori K."/>
        </authorList>
    </citation>
    <scope>NUCLEOTIDE SEQUENCE [LARGE SCALE GENOMIC DNA]</scope>
    <source>
        <strain evidence="2 3">KCTC 42086</strain>
    </source>
</reference>
<dbReference type="Proteomes" id="UP001589920">
    <property type="component" value="Unassembled WGS sequence"/>
</dbReference>
<sequence length="167" mass="18486">PQVHRHDQEGDGSGAGVEPRKCGFGRRASDTQSRRAAAVDLFEREGTGRAATTDQGLERRKCGVTWQLAYHLSRVVEGKRAEIRQLQHDLRHEDIVVDVARNDAAQLGQGRGSSNPAPSHGQSSLHILKAKAAKAVLADHKPDKVQTMQQRTKAREESWTLDAERLR</sequence>
<organism evidence="2 3">
    <name type="scientific">Paracoccus panacisoli</name>
    <dbReference type="NCBI Taxonomy" id="1510163"/>
    <lineage>
        <taxon>Bacteria</taxon>
        <taxon>Pseudomonadati</taxon>
        <taxon>Pseudomonadota</taxon>
        <taxon>Alphaproteobacteria</taxon>
        <taxon>Rhodobacterales</taxon>
        <taxon>Paracoccaceae</taxon>
        <taxon>Paracoccus</taxon>
    </lineage>
</organism>
<feature type="region of interest" description="Disordered" evidence="1">
    <location>
        <begin position="138"/>
        <end position="167"/>
    </location>
</feature>
<feature type="compositionally biased region" description="Basic and acidic residues" evidence="1">
    <location>
        <begin position="153"/>
        <end position="167"/>
    </location>
</feature>
<feature type="non-terminal residue" evidence="2">
    <location>
        <position position="1"/>
    </location>
</feature>
<keyword evidence="3" id="KW-1185">Reference proteome</keyword>
<proteinExistence type="predicted"/>
<protein>
    <recommendedName>
        <fullName evidence="4">MobA/MobL family protein</fullName>
    </recommendedName>
</protein>
<dbReference type="EMBL" id="JBHMQU010000110">
    <property type="protein sequence ID" value="MFC0813585.1"/>
    <property type="molecule type" value="Genomic_DNA"/>
</dbReference>